<feature type="compositionally biased region" description="Pro residues" evidence="1">
    <location>
        <begin position="416"/>
        <end position="427"/>
    </location>
</feature>
<organism evidence="3 4">
    <name type="scientific">Aspergillus ochraceoroseus</name>
    <dbReference type="NCBI Taxonomy" id="138278"/>
    <lineage>
        <taxon>Eukaryota</taxon>
        <taxon>Fungi</taxon>
        <taxon>Dikarya</taxon>
        <taxon>Ascomycota</taxon>
        <taxon>Pezizomycotina</taxon>
        <taxon>Eurotiomycetes</taxon>
        <taxon>Eurotiomycetidae</taxon>
        <taxon>Eurotiales</taxon>
        <taxon>Aspergillaceae</taxon>
        <taxon>Aspergillus</taxon>
        <taxon>Aspergillus subgen. Nidulantes</taxon>
    </lineage>
</organism>
<gene>
    <name evidence="3" type="ORF">AOCH_003643</name>
</gene>
<dbReference type="Proteomes" id="UP000034947">
    <property type="component" value="Unassembled WGS sequence"/>
</dbReference>
<dbReference type="OrthoDB" id="5424797at2759"/>
<accession>A0A0F8U9D9</accession>
<dbReference type="EMBL" id="JYKN01002448">
    <property type="protein sequence ID" value="KKK16364.1"/>
    <property type="molecule type" value="Genomic_DNA"/>
</dbReference>
<sequence length="684" mass="75740">MSDEQFHWARLQGYAPAKTGNQNLPHAEENAQLPFQIGSYYEPPSTFQTQRSQNHGLPQYRSPYPQNEAYVRPRDLIQPPLRQWPTPSSFETDTQHQCDDPVPSASSNHQQFLKCPAPSQLALPLYRTGSGELCTVENMDFDHEAKRRRIESLTALSAPAQIAPSAYLQPSSQTHAHGVSYPAAQSVTRTTSQQMAHPSLRTASRPSAPQFTAGLASQSHIPRVSEFVSRPTTQLPTQNLRSVVPSAIQPPRYLGAPSSSSLNAEHTQEPPPNPGLFEPPPSQTSQTPQAPPRPGPYANLALFSFQPKDPPDRAYLKSRTDLIKPIRKEKLAEKLTYDPKTIARDVLIAAGRHPTENPLNHHLLRLRDSFVFVDTNSDLDTFRWDLVDPEPSRDSMLDTTPRMEVGPPIPQAAVQGPPPPLPPPPPAANDSLRIPAPPLPQSHSSEYCTPRQLPLVLKHQQEQPEPEPQPQPDTTRTPKPNMPGRRGRPPGSGKFKVAKLVVPPPATISYPVFACRWGTCQAQLHNLEMLKKHIFKVHVTYHITCSWRSCTFTDALPAAALFNHVKKEHLNSLAWRLGDGPAGPPTVDRDSDGNSVPLTIPESIQPGCEGSLIFPASYSSIRAFNRVHGNHTQYDKAQEIFKAVQRLKEHVGVGLDPGGCELATPSRKERVSNDEEVYEVRTGF</sequence>
<dbReference type="VEuPathDB" id="FungiDB:P175DRAFT_0454709"/>
<feature type="region of interest" description="Disordered" evidence="1">
    <location>
        <begin position="227"/>
        <end position="297"/>
    </location>
</feature>
<evidence type="ECO:0000256" key="1">
    <source>
        <dbReference type="SAM" id="MobiDB-lite"/>
    </source>
</evidence>
<dbReference type="PROSITE" id="PS00028">
    <property type="entry name" value="ZINC_FINGER_C2H2_1"/>
    <property type="match status" value="1"/>
</dbReference>
<proteinExistence type="predicted"/>
<feature type="region of interest" description="Disordered" evidence="1">
    <location>
        <begin position="459"/>
        <end position="496"/>
    </location>
</feature>
<feature type="compositionally biased region" description="Polar residues" evidence="1">
    <location>
        <begin position="230"/>
        <end position="241"/>
    </location>
</feature>
<protein>
    <recommendedName>
        <fullName evidence="2">C2H2-type domain-containing protein</fullName>
    </recommendedName>
</protein>
<feature type="compositionally biased region" description="Basic and acidic residues" evidence="1">
    <location>
        <begin position="387"/>
        <end position="396"/>
    </location>
</feature>
<name>A0A0F8U9D9_9EURO</name>
<feature type="region of interest" description="Disordered" evidence="1">
    <location>
        <begin position="172"/>
        <end position="207"/>
    </location>
</feature>
<feature type="compositionally biased region" description="Polar residues" evidence="1">
    <location>
        <begin position="183"/>
        <end position="207"/>
    </location>
</feature>
<dbReference type="AlphaFoldDB" id="A0A0F8U9D9"/>
<evidence type="ECO:0000313" key="3">
    <source>
        <dbReference type="EMBL" id="KKK16364.1"/>
    </source>
</evidence>
<comment type="caution">
    <text evidence="3">The sequence shown here is derived from an EMBL/GenBank/DDBJ whole genome shotgun (WGS) entry which is preliminary data.</text>
</comment>
<feature type="domain" description="C2H2-type" evidence="2">
    <location>
        <begin position="515"/>
        <end position="538"/>
    </location>
</feature>
<feature type="region of interest" description="Disordered" evidence="1">
    <location>
        <begin position="38"/>
        <end position="61"/>
    </location>
</feature>
<evidence type="ECO:0000259" key="2">
    <source>
        <dbReference type="PROSITE" id="PS00028"/>
    </source>
</evidence>
<keyword evidence="4" id="KW-1185">Reference proteome</keyword>
<feature type="region of interest" description="Disordered" evidence="1">
    <location>
        <begin position="387"/>
        <end position="447"/>
    </location>
</feature>
<feature type="compositionally biased region" description="Pro residues" evidence="1">
    <location>
        <begin position="269"/>
        <end position="282"/>
    </location>
</feature>
<feature type="compositionally biased region" description="Polar residues" evidence="1">
    <location>
        <begin position="45"/>
        <end position="56"/>
    </location>
</feature>
<dbReference type="InterPro" id="IPR013087">
    <property type="entry name" value="Znf_C2H2_type"/>
</dbReference>
<reference evidence="3 4" key="1">
    <citation type="submission" date="2015-02" db="EMBL/GenBank/DDBJ databases">
        <title>Draft Genome Sequences of Two Closely-Related Aflatoxigenic Aspergillus Species Obtained from the Cote d'Ivoire.</title>
        <authorList>
            <person name="Moore G.G."/>
            <person name="Beltz S.B."/>
            <person name="Mack B.M."/>
        </authorList>
    </citation>
    <scope>NUCLEOTIDE SEQUENCE [LARGE SCALE GENOMIC DNA]</scope>
    <source>
        <strain evidence="3 4">SRRC1432</strain>
    </source>
</reference>
<evidence type="ECO:0000313" key="4">
    <source>
        <dbReference type="Proteomes" id="UP000034947"/>
    </source>
</evidence>